<comment type="caution">
    <text evidence="2">The sequence shown here is derived from an EMBL/GenBank/DDBJ whole genome shotgun (WGS) entry which is preliminary data.</text>
</comment>
<sequence length="134" mass="15368">DSIDHEASSDISSNVHTYSSEPKSSENLKSRVHKITLYQKILNQDRSKFPRRPVPKNLRAQKIELRRLIRKNYGRDFEFQDLGLQDPNIHCANHGSESQIFNSPSLEITPEVSSEDNIIEIFGIAHLEKALLET</sequence>
<protein>
    <submittedName>
        <fullName evidence="2">1135_t:CDS:1</fullName>
    </submittedName>
</protein>
<name>A0A9N9E0N8_9GLOM</name>
<reference evidence="2" key="1">
    <citation type="submission" date="2021-06" db="EMBL/GenBank/DDBJ databases">
        <authorList>
            <person name="Kallberg Y."/>
            <person name="Tangrot J."/>
            <person name="Rosling A."/>
        </authorList>
    </citation>
    <scope>NUCLEOTIDE SEQUENCE</scope>
    <source>
        <strain evidence="2">CL551</strain>
    </source>
</reference>
<evidence type="ECO:0000256" key="1">
    <source>
        <dbReference type="SAM" id="MobiDB-lite"/>
    </source>
</evidence>
<feature type="compositionally biased region" description="Polar residues" evidence="1">
    <location>
        <begin position="9"/>
        <end position="22"/>
    </location>
</feature>
<keyword evidence="3" id="KW-1185">Reference proteome</keyword>
<organism evidence="2 3">
    <name type="scientific">Acaulospora morrowiae</name>
    <dbReference type="NCBI Taxonomy" id="94023"/>
    <lineage>
        <taxon>Eukaryota</taxon>
        <taxon>Fungi</taxon>
        <taxon>Fungi incertae sedis</taxon>
        <taxon>Mucoromycota</taxon>
        <taxon>Glomeromycotina</taxon>
        <taxon>Glomeromycetes</taxon>
        <taxon>Diversisporales</taxon>
        <taxon>Acaulosporaceae</taxon>
        <taxon>Acaulospora</taxon>
    </lineage>
</organism>
<dbReference type="Proteomes" id="UP000789342">
    <property type="component" value="Unassembled WGS sequence"/>
</dbReference>
<gene>
    <name evidence="2" type="ORF">AMORRO_LOCUS10110</name>
</gene>
<feature type="non-terminal residue" evidence="2">
    <location>
        <position position="134"/>
    </location>
</feature>
<evidence type="ECO:0000313" key="2">
    <source>
        <dbReference type="EMBL" id="CAG8654212.1"/>
    </source>
</evidence>
<proteinExistence type="predicted"/>
<evidence type="ECO:0000313" key="3">
    <source>
        <dbReference type="Proteomes" id="UP000789342"/>
    </source>
</evidence>
<dbReference type="EMBL" id="CAJVPV010010715">
    <property type="protein sequence ID" value="CAG8654212.1"/>
    <property type="molecule type" value="Genomic_DNA"/>
</dbReference>
<accession>A0A9N9E0N8</accession>
<dbReference type="AlphaFoldDB" id="A0A9N9E0N8"/>
<feature type="region of interest" description="Disordered" evidence="1">
    <location>
        <begin position="1"/>
        <end position="30"/>
    </location>
</feature>